<gene>
    <name evidence="2" type="ORF">ATK36_3746</name>
</gene>
<feature type="compositionally biased region" description="Low complexity" evidence="1">
    <location>
        <begin position="170"/>
        <end position="179"/>
    </location>
</feature>
<protein>
    <submittedName>
        <fullName evidence="2">Uncharacterized protein</fullName>
    </submittedName>
</protein>
<evidence type="ECO:0000313" key="3">
    <source>
        <dbReference type="Proteomes" id="UP000243542"/>
    </source>
</evidence>
<proteinExistence type="predicted"/>
<evidence type="ECO:0000256" key="1">
    <source>
        <dbReference type="SAM" id="MobiDB-lite"/>
    </source>
</evidence>
<feature type="compositionally biased region" description="Basic and acidic residues" evidence="1">
    <location>
        <begin position="158"/>
        <end position="169"/>
    </location>
</feature>
<feature type="compositionally biased region" description="Polar residues" evidence="1">
    <location>
        <begin position="141"/>
        <end position="153"/>
    </location>
</feature>
<dbReference type="EMBL" id="PDJK01000002">
    <property type="protein sequence ID" value="PFG48646.1"/>
    <property type="molecule type" value="Genomic_DNA"/>
</dbReference>
<organism evidence="2 3">
    <name type="scientific">Amycolatopsis sulphurea</name>
    <dbReference type="NCBI Taxonomy" id="76022"/>
    <lineage>
        <taxon>Bacteria</taxon>
        <taxon>Bacillati</taxon>
        <taxon>Actinomycetota</taxon>
        <taxon>Actinomycetes</taxon>
        <taxon>Pseudonocardiales</taxon>
        <taxon>Pseudonocardiaceae</taxon>
        <taxon>Amycolatopsis</taxon>
    </lineage>
</organism>
<dbReference type="RefSeq" id="WP_098512690.1">
    <property type="nucleotide sequence ID" value="NZ_JBIAKZ010000009.1"/>
</dbReference>
<evidence type="ECO:0000313" key="2">
    <source>
        <dbReference type="EMBL" id="PFG48646.1"/>
    </source>
</evidence>
<dbReference type="Proteomes" id="UP000243542">
    <property type="component" value="Unassembled WGS sequence"/>
</dbReference>
<dbReference type="AlphaFoldDB" id="A0A2A9FCY1"/>
<name>A0A2A9FCY1_9PSEU</name>
<accession>A0A2A9FCY1</accession>
<feature type="region of interest" description="Disordered" evidence="1">
    <location>
        <begin position="114"/>
        <end position="239"/>
    </location>
</feature>
<sequence length="239" mass="25561">MSDSFFVNADGLDNAAGGFGDKAAEIEQLSSVIRAAVEPGRVDHAAGDDKAGRSFSENHLSAVTPIFTGIAAWAQAVQGIEEAVRKMASEFRETDENANRVSKEFHDQLNEVGDEVSKGLSNGGGNQQPEQTGKPKHHLEGNNSHNQPGQMPSTLMPEFRHDNGDHNNGKQDSGNQDNGNQGGGNPPPPAFNRSVLDQGAEGQQPHFVKSERPGDSTEEERIYRDQAPAQPDSIPSSPT</sequence>
<keyword evidence="3" id="KW-1185">Reference proteome</keyword>
<feature type="compositionally biased region" description="Basic and acidic residues" evidence="1">
    <location>
        <begin position="208"/>
        <end position="224"/>
    </location>
</feature>
<comment type="caution">
    <text evidence="2">The sequence shown here is derived from an EMBL/GenBank/DDBJ whole genome shotgun (WGS) entry which is preliminary data.</text>
</comment>
<reference evidence="2 3" key="1">
    <citation type="submission" date="2017-10" db="EMBL/GenBank/DDBJ databases">
        <title>Sequencing the genomes of 1000 actinobacteria strains.</title>
        <authorList>
            <person name="Klenk H.-P."/>
        </authorList>
    </citation>
    <scope>NUCLEOTIDE SEQUENCE [LARGE SCALE GENOMIC DNA]</scope>
    <source>
        <strain evidence="2 3">DSM 46092</strain>
    </source>
</reference>